<dbReference type="InterPro" id="IPR001587">
    <property type="entry name" value="RNase_J_CS"/>
</dbReference>
<comment type="subunit">
    <text evidence="9">Homodimer, may be a subunit of the RNA degradosome.</text>
</comment>
<dbReference type="Gene3D" id="3.60.15.10">
    <property type="entry name" value="Ribonuclease Z/Hydroxyacylglutathione hydrolase-like"/>
    <property type="match status" value="1"/>
</dbReference>
<evidence type="ECO:0000256" key="1">
    <source>
        <dbReference type="ARBA" id="ARBA00022490"/>
    </source>
</evidence>
<feature type="binding site" evidence="12">
    <location>
        <position position="70"/>
    </location>
    <ligand>
        <name>Ca(2+)</name>
        <dbReference type="ChEBI" id="CHEBI:29108"/>
    </ligand>
</feature>
<dbReference type="Proteomes" id="UP000228976">
    <property type="component" value="Unassembled WGS sequence"/>
</dbReference>
<reference evidence="15 16" key="1">
    <citation type="journal article" date="2017" name="BMC Genomics">
        <title>Comparative genomic and phylogenomic analyses of the Bifidobacteriaceae family.</title>
        <authorList>
            <person name="Lugli G.A."/>
            <person name="Milani C."/>
            <person name="Turroni F."/>
            <person name="Duranti S."/>
            <person name="Mancabelli L."/>
            <person name="Mangifesta M."/>
            <person name="Ferrario C."/>
            <person name="Modesto M."/>
            <person name="Mattarelli P."/>
            <person name="Jiri K."/>
            <person name="van Sinderen D."/>
            <person name="Ventura M."/>
        </authorList>
    </citation>
    <scope>NUCLEOTIDE SEQUENCE [LARGE SCALE GENOMIC DNA]</scope>
    <source>
        <strain evidence="15 16">LMG 21773</strain>
    </source>
</reference>
<keyword evidence="9" id="KW-0698">rRNA processing</keyword>
<dbReference type="Pfam" id="PF00753">
    <property type="entry name" value="Lactamase_B"/>
    <property type="match status" value="1"/>
</dbReference>
<dbReference type="GO" id="GO:0004534">
    <property type="term" value="F:5'-3' RNA exonuclease activity"/>
    <property type="evidence" value="ECO:0007669"/>
    <property type="project" value="UniProtKB-UniRule"/>
</dbReference>
<keyword evidence="8 9" id="KW-0694">RNA-binding</keyword>
<dbReference type="GO" id="GO:0005737">
    <property type="term" value="C:cytoplasm"/>
    <property type="evidence" value="ECO:0007669"/>
    <property type="project" value="UniProtKB-SubCell"/>
</dbReference>
<feature type="active site" description="Proton donor" evidence="10">
    <location>
        <position position="216"/>
    </location>
</feature>
<evidence type="ECO:0000256" key="5">
    <source>
        <dbReference type="ARBA" id="ARBA00022801"/>
    </source>
</evidence>
<proteinExistence type="inferred from homology"/>
<dbReference type="InterPro" id="IPR042173">
    <property type="entry name" value="RNase_J_2"/>
</dbReference>
<dbReference type="PANTHER" id="PTHR43694">
    <property type="entry name" value="RIBONUCLEASE J"/>
    <property type="match status" value="1"/>
</dbReference>
<evidence type="ECO:0000259" key="14">
    <source>
        <dbReference type="SMART" id="SM00849"/>
    </source>
</evidence>
<dbReference type="GO" id="GO:0006364">
    <property type="term" value="P:rRNA processing"/>
    <property type="evidence" value="ECO:0007669"/>
    <property type="project" value="UniProtKB-UniRule"/>
</dbReference>
<dbReference type="GO" id="GO:0003723">
    <property type="term" value="F:RNA binding"/>
    <property type="evidence" value="ECO:0007669"/>
    <property type="project" value="UniProtKB-UniRule"/>
</dbReference>
<feature type="domain" description="Metallo-beta-lactamase" evidence="14">
    <location>
        <begin position="42"/>
        <end position="236"/>
    </location>
</feature>
<accession>A0A261F9G6</accession>
<evidence type="ECO:0000256" key="11">
    <source>
        <dbReference type="PIRSR" id="PIRSR004803-2"/>
    </source>
</evidence>
<keyword evidence="6 12" id="KW-0862">Zinc</keyword>
<dbReference type="GO" id="GO:0004521">
    <property type="term" value="F:RNA endonuclease activity"/>
    <property type="evidence" value="ECO:0007669"/>
    <property type="project" value="UniProtKB-UniRule"/>
</dbReference>
<dbReference type="CDD" id="cd07714">
    <property type="entry name" value="RNaseJ_MBL-fold"/>
    <property type="match status" value="1"/>
</dbReference>
<dbReference type="InterPro" id="IPR004613">
    <property type="entry name" value="RNase_J"/>
</dbReference>
<evidence type="ECO:0000256" key="4">
    <source>
        <dbReference type="ARBA" id="ARBA00022759"/>
    </source>
</evidence>
<dbReference type="PANTHER" id="PTHR43694:SF1">
    <property type="entry name" value="RIBONUCLEASE J"/>
    <property type="match status" value="1"/>
</dbReference>
<gene>
    <name evidence="9" type="primary">rnj</name>
    <name evidence="15" type="ORF">AEAE_0278</name>
</gene>
<dbReference type="InterPro" id="IPR001279">
    <property type="entry name" value="Metallo-B-lactamas"/>
</dbReference>
<feature type="binding site" evidence="12">
    <location>
        <position position="464"/>
    </location>
    <ligand>
        <name>Ca(2+)</name>
        <dbReference type="ChEBI" id="CHEBI:29108"/>
    </ligand>
</feature>
<evidence type="ECO:0000256" key="2">
    <source>
        <dbReference type="ARBA" id="ARBA00022722"/>
    </source>
</evidence>
<keyword evidence="7 9" id="KW-0269">Exonuclease</keyword>
<evidence type="ECO:0000256" key="10">
    <source>
        <dbReference type="PIRSR" id="PIRSR004803-1"/>
    </source>
</evidence>
<dbReference type="InterPro" id="IPR041636">
    <property type="entry name" value="RNase_J_C"/>
</dbReference>
<feature type="binding site" evidence="9 11">
    <location>
        <begin position="385"/>
        <end position="389"/>
    </location>
    <ligand>
        <name>substrate</name>
    </ligand>
</feature>
<dbReference type="SUPFAM" id="SSF56281">
    <property type="entry name" value="Metallo-hydrolase/oxidoreductase"/>
    <property type="match status" value="1"/>
</dbReference>
<evidence type="ECO:0000256" key="12">
    <source>
        <dbReference type="PIRSR" id="PIRSR004803-3"/>
    </source>
</evidence>
<name>A0A261F9G6_9BIFI</name>
<dbReference type="NCBIfam" id="TIGR00649">
    <property type="entry name" value="MG423"/>
    <property type="match status" value="1"/>
</dbReference>
<feature type="binding site" evidence="12">
    <location>
        <position position="162"/>
    </location>
    <ligand>
        <name>Zn(2+)</name>
        <dbReference type="ChEBI" id="CHEBI:29105"/>
        <label>1</label>
        <note>catalytic</note>
    </ligand>
</feature>
<organism evidence="15 16">
    <name type="scientific">Aeriscardovia aeriphila</name>
    <dbReference type="NCBI Taxonomy" id="218139"/>
    <lineage>
        <taxon>Bacteria</taxon>
        <taxon>Bacillati</taxon>
        <taxon>Actinomycetota</taxon>
        <taxon>Actinomycetes</taxon>
        <taxon>Bifidobacteriales</taxon>
        <taxon>Bifidobacteriaceae</taxon>
        <taxon>Aeriscardovia</taxon>
    </lineage>
</organism>
<dbReference type="Pfam" id="PF17770">
    <property type="entry name" value="RNase_J_C"/>
    <property type="match status" value="1"/>
</dbReference>
<evidence type="ECO:0000256" key="3">
    <source>
        <dbReference type="ARBA" id="ARBA00022723"/>
    </source>
</evidence>
<keyword evidence="12" id="KW-0106">Calcium</keyword>
<evidence type="ECO:0000256" key="6">
    <source>
        <dbReference type="ARBA" id="ARBA00022833"/>
    </source>
</evidence>
<evidence type="ECO:0000256" key="13">
    <source>
        <dbReference type="SAM" id="MobiDB-lite"/>
    </source>
</evidence>
<dbReference type="SMART" id="SM00849">
    <property type="entry name" value="Lactamase_B"/>
    <property type="match status" value="1"/>
</dbReference>
<evidence type="ECO:0000313" key="15">
    <source>
        <dbReference type="EMBL" id="OZG55790.1"/>
    </source>
</evidence>
<comment type="similarity">
    <text evidence="9">Belongs to the metallo-beta-lactamase superfamily. RNA-metabolizing metallo-beta-lactamase-like family. Bacterial RNase J subfamily.</text>
</comment>
<keyword evidence="4 9" id="KW-0255">Endonuclease</keyword>
<keyword evidence="5 9" id="KW-0378">Hydrolase</keyword>
<evidence type="ECO:0000256" key="9">
    <source>
        <dbReference type="HAMAP-Rule" id="MF_01491"/>
    </source>
</evidence>
<dbReference type="Gene3D" id="3.10.20.580">
    <property type="match status" value="1"/>
</dbReference>
<dbReference type="EMBL" id="MWWU01000002">
    <property type="protein sequence ID" value="OZG55790.1"/>
    <property type="molecule type" value="Genomic_DNA"/>
</dbReference>
<keyword evidence="3 12" id="KW-0479">Metal-binding</keyword>
<dbReference type="GO" id="GO:0008270">
    <property type="term" value="F:zinc ion binding"/>
    <property type="evidence" value="ECO:0007669"/>
    <property type="project" value="InterPro"/>
</dbReference>
<evidence type="ECO:0000256" key="8">
    <source>
        <dbReference type="ARBA" id="ARBA00022884"/>
    </source>
</evidence>
<comment type="cofactor">
    <cofactor evidence="12">
        <name>Ca(2+)</name>
        <dbReference type="ChEBI" id="CHEBI:29108"/>
    </cofactor>
    <text evidence="12">Binds 1 Ca(2+) cation per subunit. Seen in 1 crystal structure, it is not clear if it is physiologically important.</text>
</comment>
<feature type="binding site" evidence="11">
    <location>
        <begin position="253"/>
        <end position="255"/>
    </location>
    <ligand>
        <name>substrate</name>
    </ligand>
</feature>
<sequence length="579" mass="63370">MKPLPVPNENQVPKDDSELVAPPKYRRGSMRIVALGGLGEIGRNMNTIEYNGHLLLIDCGVLFPDSQQPGVDLILPDFSYIRPRLNKVDALVLTHGHEDHIGAVPYLLREKPDIPLYGSSLTLAFVQAKCEEFGIKPICHVVDDKDTAKVGPFNLEFISVTHSIPDALAVAVSTPAGRLIDTGDFKIDPLPIDHRITDLREFAKQGEKGVDLLMADSTNAEIKGFVKPESSITPALDHAFATARRKIIVASFSSHVHRVQQVVDVAHKYGRKVVFVGRSMVRNMGIAADLGFLKLPEDTVVDLRDAQKIPDTQLVYMCTGSQGEPLAALGRIANGNHPTIQVNEFDTVILASSLIPGNESEVYRVINQLTSLGAQVINRDNAAIHVSGHADEGELLYLYNIVQPKNAMPIHGESRHQVANGLIAIKTGVDPQNVVLARDGDVVDLYQGKAAIVGSVPCHYVYVDGSSVGELTDEELEKRKILGTEGFVSSFVVVDTRINKVVKGPRIFLNAVAEDEEEFAAVRDDVTNTLERAMQDGTTDTGRLQQVMRRTLGSWIARELHRRPMIVPVVTDLAVKSKK</sequence>
<comment type="subcellular location">
    <subcellularLocation>
        <location evidence="9">Cytoplasm</location>
    </subcellularLocation>
</comment>
<dbReference type="HAMAP" id="MF_01491">
    <property type="entry name" value="RNase_J_bact"/>
    <property type="match status" value="1"/>
</dbReference>
<evidence type="ECO:0000256" key="7">
    <source>
        <dbReference type="ARBA" id="ARBA00022839"/>
    </source>
</evidence>
<feature type="binding site" evidence="12">
    <location>
        <position position="99"/>
    </location>
    <ligand>
        <name>Zn(2+)</name>
        <dbReference type="ChEBI" id="CHEBI:29105"/>
        <label>1</label>
        <note>catalytic</note>
    </ligand>
</feature>
<dbReference type="InterPro" id="IPR036866">
    <property type="entry name" value="RibonucZ/Hydroxyglut_hydro"/>
</dbReference>
<dbReference type="InterPro" id="IPR030854">
    <property type="entry name" value="RNase_J_bac"/>
</dbReference>
<dbReference type="InterPro" id="IPR055132">
    <property type="entry name" value="RNase_J_b_CASP"/>
</dbReference>
<comment type="caution">
    <text evidence="15">The sequence shown here is derived from an EMBL/GenBank/DDBJ whole genome shotgun (WGS) entry which is preliminary data.</text>
</comment>
<dbReference type="Pfam" id="PF07521">
    <property type="entry name" value="RMMBL"/>
    <property type="match status" value="1"/>
</dbReference>
<feature type="region of interest" description="Disordered" evidence="13">
    <location>
        <begin position="1"/>
        <end position="20"/>
    </location>
</feature>
<dbReference type="PROSITE" id="PS01292">
    <property type="entry name" value="UPF0036"/>
    <property type="match status" value="1"/>
</dbReference>
<dbReference type="InterPro" id="IPR011108">
    <property type="entry name" value="RMMBL"/>
</dbReference>
<feature type="binding site" evidence="12">
    <location>
        <position position="72"/>
    </location>
    <ligand>
        <name>Ca(2+)</name>
        <dbReference type="ChEBI" id="CHEBI:29108"/>
    </ligand>
</feature>
<keyword evidence="1 9" id="KW-0963">Cytoplasm</keyword>
<dbReference type="PIRSF" id="PIRSF004803">
    <property type="entry name" value="RnjA"/>
    <property type="match status" value="1"/>
</dbReference>
<feature type="binding site" evidence="12">
    <location>
        <position position="411"/>
    </location>
    <ligand>
        <name>Zn(2+)</name>
        <dbReference type="ChEBI" id="CHEBI:29105"/>
        <label>1</label>
        <note>catalytic</note>
    </ligand>
</feature>
<dbReference type="Gene3D" id="3.40.50.10710">
    <property type="entry name" value="Metallo-hydrolase/oxidoreductase"/>
    <property type="match status" value="1"/>
</dbReference>
<protein>
    <recommendedName>
        <fullName evidence="9">Ribonuclease J</fullName>
        <shortName evidence="9">RNase J</shortName>
        <ecNumber evidence="9">3.1.-.-</ecNumber>
    </recommendedName>
</protein>
<keyword evidence="2 9" id="KW-0540">Nuclease</keyword>
<comment type="cofactor">
    <cofactor evidence="12">
        <name>Zn(2+)</name>
        <dbReference type="ChEBI" id="CHEBI:29105"/>
    </cofactor>
    <text evidence="12">Binds 2 Zn(2+) ions per subunit. It is not clear if Zn(2+) or Mg(2+) is physiologically important.</text>
</comment>
<feature type="binding site" evidence="12">
    <location>
        <position position="184"/>
    </location>
    <ligand>
        <name>Zn(2+)</name>
        <dbReference type="ChEBI" id="CHEBI:29105"/>
        <label>1</label>
        <note>catalytic</note>
    </ligand>
</feature>
<keyword evidence="16" id="KW-1185">Reference proteome</keyword>
<evidence type="ECO:0000313" key="16">
    <source>
        <dbReference type="Proteomes" id="UP000228976"/>
    </source>
</evidence>
<feature type="active site" description="Proton acceptor" evidence="10">
    <location>
        <position position="389"/>
    </location>
</feature>
<feature type="binding site" evidence="12">
    <location>
        <position position="95"/>
    </location>
    <ligand>
        <name>Zn(2+)</name>
        <dbReference type="ChEBI" id="CHEBI:29105"/>
        <label>1</label>
        <note>catalytic</note>
    </ligand>
</feature>
<dbReference type="AlphaFoldDB" id="A0A261F9G6"/>
<comment type="function">
    <text evidence="9">An RNase that has 5'-3' exonuclease and possibly endonuclease activity. Involved in maturation of rRNA and in some organisms also mRNA maturation and/or decay.</text>
</comment>
<dbReference type="EC" id="3.1.-.-" evidence="9"/>
<dbReference type="Pfam" id="PF22505">
    <property type="entry name" value="RNase_J_b_CASP"/>
    <property type="match status" value="1"/>
</dbReference>
<feature type="binding site" evidence="12">
    <location>
        <position position="100"/>
    </location>
    <ligand>
        <name>Zn(2+)</name>
        <dbReference type="ChEBI" id="CHEBI:29105"/>
        <label>1</label>
        <note>catalytic</note>
    </ligand>
</feature>
<feature type="binding site" evidence="12">
    <location>
        <position position="97"/>
    </location>
    <ligand>
        <name>Zn(2+)</name>
        <dbReference type="ChEBI" id="CHEBI:29105"/>
        <label>1</label>
        <note>catalytic</note>
    </ligand>
</feature>